<keyword evidence="2" id="KW-1185">Reference proteome</keyword>
<evidence type="ECO:0000313" key="1">
    <source>
        <dbReference type="EMBL" id="EPX85465.1"/>
    </source>
</evidence>
<dbReference type="RefSeq" id="WP_021097813.1">
    <property type="nucleotide sequence ID" value="NZ_KE557321.1"/>
</dbReference>
<reference evidence="1 2" key="1">
    <citation type="journal article" date="2013" name="Stand. Genomic Sci.">
        <title>Genome sequence of the reddish-pigmented Rubellimicrobium thermophilum type strain (DSM 16684(T)), a member of the Roseobacter clade.</title>
        <authorList>
            <person name="Fiebig A."/>
            <person name="Riedel T."/>
            <person name="Gronow S."/>
            <person name="Petersen J."/>
            <person name="Klenk H.P."/>
            <person name="Goker M."/>
        </authorList>
    </citation>
    <scope>NUCLEOTIDE SEQUENCE [LARGE SCALE GENOMIC DNA]</scope>
    <source>
        <strain evidence="1 2">DSM 16684</strain>
    </source>
</reference>
<comment type="caution">
    <text evidence="1">The sequence shown here is derived from an EMBL/GenBank/DDBJ whole genome shotgun (WGS) entry which is preliminary data.</text>
</comment>
<evidence type="ECO:0000313" key="2">
    <source>
        <dbReference type="Proteomes" id="UP000015346"/>
    </source>
</evidence>
<sequence>MRVISDNKHYPEYERTANEIHIVGRIRWSRGRSEVIGFREIDDADPVLAFSPLVRGVEKTFAWIGEYGGIPLRPSKAFKRVFVHWAAAAFE</sequence>
<dbReference type="AlphaFoldDB" id="S9S5J9"/>
<proteinExistence type="predicted"/>
<dbReference type="Proteomes" id="UP000015346">
    <property type="component" value="Unassembled WGS sequence"/>
</dbReference>
<dbReference type="STRING" id="1123069.ruthe_01725"/>
<dbReference type="HOGENOM" id="CLU_2425086_0_0_5"/>
<gene>
    <name evidence="1" type="ORF">ruthe_01725</name>
</gene>
<dbReference type="PATRIC" id="fig|1123069.3.peg.1693"/>
<protein>
    <submittedName>
        <fullName evidence="1">Uncharacterized protein</fullName>
    </submittedName>
</protein>
<name>S9S5J9_9RHOB</name>
<accession>S9S5J9</accession>
<organism evidence="1 2">
    <name type="scientific">Rubellimicrobium thermophilum DSM 16684</name>
    <dbReference type="NCBI Taxonomy" id="1123069"/>
    <lineage>
        <taxon>Bacteria</taxon>
        <taxon>Pseudomonadati</taxon>
        <taxon>Pseudomonadota</taxon>
        <taxon>Alphaproteobacteria</taxon>
        <taxon>Rhodobacterales</taxon>
        <taxon>Roseobacteraceae</taxon>
        <taxon>Rubellimicrobium</taxon>
    </lineage>
</organism>
<dbReference type="EMBL" id="AOLV01000014">
    <property type="protein sequence ID" value="EPX85465.1"/>
    <property type="molecule type" value="Genomic_DNA"/>
</dbReference>